<feature type="transmembrane region" description="Helical" evidence="1">
    <location>
        <begin position="212"/>
        <end position="233"/>
    </location>
</feature>
<keyword evidence="1" id="KW-1133">Transmembrane helix</keyword>
<feature type="transmembrane region" description="Helical" evidence="1">
    <location>
        <begin position="331"/>
        <end position="352"/>
    </location>
</feature>
<keyword evidence="3" id="KW-1185">Reference proteome</keyword>
<proteinExistence type="predicted"/>
<name>A0ABX5SRD6_9MICO</name>
<feature type="transmembrane region" description="Helical" evidence="1">
    <location>
        <begin position="304"/>
        <end position="325"/>
    </location>
</feature>
<feature type="transmembrane region" description="Helical" evidence="1">
    <location>
        <begin position="373"/>
        <end position="399"/>
    </location>
</feature>
<dbReference type="EMBL" id="CP038266">
    <property type="protein sequence ID" value="QBR88703.1"/>
    <property type="molecule type" value="Genomic_DNA"/>
</dbReference>
<dbReference type="Proteomes" id="UP000295748">
    <property type="component" value="Chromosome"/>
</dbReference>
<protein>
    <recommendedName>
        <fullName evidence="4">ABC transporter permease</fullName>
    </recommendedName>
</protein>
<dbReference type="RefSeq" id="WP_135066115.1">
    <property type="nucleotide sequence ID" value="NZ_CP038266.1"/>
</dbReference>
<evidence type="ECO:0000313" key="2">
    <source>
        <dbReference type="EMBL" id="QBR88703.1"/>
    </source>
</evidence>
<feature type="transmembrane region" description="Helical" evidence="1">
    <location>
        <begin position="25"/>
        <end position="46"/>
    </location>
</feature>
<feature type="transmembrane region" description="Helical" evidence="1">
    <location>
        <begin position="174"/>
        <end position="192"/>
    </location>
</feature>
<feature type="transmembrane region" description="Helical" evidence="1">
    <location>
        <begin position="120"/>
        <end position="140"/>
    </location>
</feature>
<evidence type="ECO:0008006" key="4">
    <source>
        <dbReference type="Google" id="ProtNLM"/>
    </source>
</evidence>
<evidence type="ECO:0000256" key="1">
    <source>
        <dbReference type="SAM" id="Phobius"/>
    </source>
</evidence>
<sequence length="496" mass="50642">MTGRVSAPLGIWRSRNTRTRGDHAYLAYLIVMVTLVAIAPLVRAIVVSMTGAEGIAILTSPEAPSVTMLAVSGMWASALLLGRVRGPALRPPFVTHALASSDLPRATSFRGPLLRSGTMVVALTTVVGVLIGASLVSTGYSTPGDAGLFVLASTCVGVISSLAWLVGQAMPRTAALFSPIVFALGAVTSTVAEIQPFTPWGWVGLAYPVGAAPGPLAPLLAVTAAAVAAAPALMNRLSITPLAAQAARWEAATSYASGMELAAAATVYQAAPKVGRHLRAVRPALRSPVVFLLRDAVGAARTPVRLAAGALALAAAAALFTLSFVSETPDWALSAVAGVILFAGLGPFTDGIRHAASVASDLPLYGISDARLLTYHALFPVVTTMIVLVVVTVICSLLIGHAAPAILGSLPLGMFAVLARIGNALKGPLPPALLTPIPTPMGDLGAAARLTWAMDGVLLTALAGASAALVFQSPVLLLAVGVALTGLTIHRWRHRV</sequence>
<feature type="transmembrane region" description="Helical" evidence="1">
    <location>
        <begin position="146"/>
        <end position="167"/>
    </location>
</feature>
<reference evidence="2 3" key="1">
    <citation type="submission" date="2019-03" db="EMBL/GenBank/DDBJ databases">
        <authorList>
            <person name="Dong K."/>
        </authorList>
    </citation>
    <scope>NUCLEOTIDE SEQUENCE [LARGE SCALE GENOMIC DNA]</scope>
    <source>
        <strain evidence="3">dk512</strain>
    </source>
</reference>
<feature type="transmembrane region" description="Helical" evidence="1">
    <location>
        <begin position="66"/>
        <end position="84"/>
    </location>
</feature>
<feature type="transmembrane region" description="Helical" evidence="1">
    <location>
        <begin position="475"/>
        <end position="492"/>
    </location>
</feature>
<keyword evidence="1" id="KW-0812">Transmembrane</keyword>
<keyword evidence="1" id="KW-0472">Membrane</keyword>
<gene>
    <name evidence="2" type="ORF">E4K62_08365</name>
</gene>
<organism evidence="2 3">
    <name type="scientific">Microbacterium wangchenii</name>
    <dbReference type="NCBI Taxonomy" id="2541726"/>
    <lineage>
        <taxon>Bacteria</taxon>
        <taxon>Bacillati</taxon>
        <taxon>Actinomycetota</taxon>
        <taxon>Actinomycetes</taxon>
        <taxon>Micrococcales</taxon>
        <taxon>Microbacteriaceae</taxon>
        <taxon>Microbacterium</taxon>
    </lineage>
</organism>
<evidence type="ECO:0000313" key="3">
    <source>
        <dbReference type="Proteomes" id="UP000295748"/>
    </source>
</evidence>
<accession>A0ABX5SRD6</accession>